<proteinExistence type="predicted"/>
<keyword evidence="2" id="KW-1185">Reference proteome</keyword>
<evidence type="ECO:0000313" key="1">
    <source>
        <dbReference type="EMBL" id="MBB3155438.1"/>
    </source>
</evidence>
<gene>
    <name evidence="1" type="ORF">FHS16_005546</name>
</gene>
<name>A0A7W5GDG7_9BACL</name>
<dbReference type="AlphaFoldDB" id="A0A7W5GDG7"/>
<protein>
    <submittedName>
        <fullName evidence="1">Uncharacterized protein</fullName>
    </submittedName>
</protein>
<organism evidence="1 2">
    <name type="scientific">Paenibacillus endophyticus</name>
    <dbReference type="NCBI Taxonomy" id="1294268"/>
    <lineage>
        <taxon>Bacteria</taxon>
        <taxon>Bacillati</taxon>
        <taxon>Bacillota</taxon>
        <taxon>Bacilli</taxon>
        <taxon>Bacillales</taxon>
        <taxon>Paenibacillaceae</taxon>
        <taxon>Paenibacillus</taxon>
    </lineage>
</organism>
<reference evidence="1 2" key="1">
    <citation type="submission" date="2020-08" db="EMBL/GenBank/DDBJ databases">
        <title>Genomic Encyclopedia of Type Strains, Phase III (KMG-III): the genomes of soil and plant-associated and newly described type strains.</title>
        <authorList>
            <person name="Whitman W."/>
        </authorList>
    </citation>
    <scope>NUCLEOTIDE SEQUENCE [LARGE SCALE GENOMIC DNA]</scope>
    <source>
        <strain evidence="1 2">CECT 8234</strain>
    </source>
</reference>
<dbReference type="RefSeq" id="WP_183570108.1">
    <property type="nucleotide sequence ID" value="NZ_CBCSLB010000023.1"/>
</dbReference>
<comment type="caution">
    <text evidence="1">The sequence shown here is derived from an EMBL/GenBank/DDBJ whole genome shotgun (WGS) entry which is preliminary data.</text>
</comment>
<dbReference type="Proteomes" id="UP000518605">
    <property type="component" value="Unassembled WGS sequence"/>
</dbReference>
<dbReference type="EMBL" id="JACHXW010000024">
    <property type="protein sequence ID" value="MBB3155438.1"/>
    <property type="molecule type" value="Genomic_DNA"/>
</dbReference>
<accession>A0A7W5GDG7</accession>
<evidence type="ECO:0000313" key="2">
    <source>
        <dbReference type="Proteomes" id="UP000518605"/>
    </source>
</evidence>
<sequence>MSVEVHGSAVKSVIEGCGVFQKRVKALLAEKGIVELELEAWYSLDHVITVITDLSASVGSNLLLEIGKYITKNSVFPPEMDSFEKAVALLDVAYQMNHRNGNYGEYKCIQEDIKTIRFICNVPYPAMVNLGILRGFARKFQSLATIEEVNMNGGGEFIIRL</sequence>